<dbReference type="PROSITE" id="PS50235">
    <property type="entry name" value="USP_3"/>
    <property type="match status" value="1"/>
</dbReference>
<dbReference type="SUPFAM" id="SSF54001">
    <property type="entry name" value="Cysteine proteinases"/>
    <property type="match status" value="1"/>
</dbReference>
<dbReference type="OrthoDB" id="289038at2759"/>
<evidence type="ECO:0000256" key="1">
    <source>
        <dbReference type="ARBA" id="ARBA00000707"/>
    </source>
</evidence>
<evidence type="ECO:0000313" key="11">
    <source>
        <dbReference type="Proteomes" id="UP001055712"/>
    </source>
</evidence>
<dbReference type="Pfam" id="PF12436">
    <property type="entry name" value="USP7_ICP0_bdg"/>
    <property type="match status" value="1"/>
</dbReference>
<feature type="domain" description="MATH" evidence="8">
    <location>
        <begin position="42"/>
        <end position="166"/>
    </location>
</feature>
<comment type="caution">
    <text evidence="10">The sequence shown here is derived from an EMBL/GenBank/DDBJ whole genome shotgun (WGS) entry which is preliminary data.</text>
</comment>
<dbReference type="GO" id="GO:0005829">
    <property type="term" value="C:cytosol"/>
    <property type="evidence" value="ECO:0007669"/>
    <property type="project" value="TreeGrafter"/>
</dbReference>
<dbReference type="InterPro" id="IPR029346">
    <property type="entry name" value="USP_C"/>
</dbReference>
<dbReference type="SMART" id="SM00061">
    <property type="entry name" value="MATH"/>
    <property type="match status" value="1"/>
</dbReference>
<organism evidence="10 11">
    <name type="scientific">Chlorella vulgaris</name>
    <name type="common">Green alga</name>
    <dbReference type="NCBI Taxonomy" id="3077"/>
    <lineage>
        <taxon>Eukaryota</taxon>
        <taxon>Viridiplantae</taxon>
        <taxon>Chlorophyta</taxon>
        <taxon>core chlorophytes</taxon>
        <taxon>Trebouxiophyceae</taxon>
        <taxon>Chlorellales</taxon>
        <taxon>Chlorellaceae</taxon>
        <taxon>Chlorella clade</taxon>
        <taxon>Chlorella</taxon>
    </lineage>
</organism>
<evidence type="ECO:0000259" key="8">
    <source>
        <dbReference type="PROSITE" id="PS50144"/>
    </source>
</evidence>
<protein>
    <recommendedName>
        <fullName evidence="3">ubiquitinyl hydrolase 1</fullName>
        <ecNumber evidence="3">3.4.19.12</ecNumber>
    </recommendedName>
</protein>
<dbReference type="CDD" id="cd00121">
    <property type="entry name" value="MATH"/>
    <property type="match status" value="1"/>
</dbReference>
<evidence type="ECO:0000256" key="3">
    <source>
        <dbReference type="ARBA" id="ARBA00012759"/>
    </source>
</evidence>
<dbReference type="InterPro" id="IPR050164">
    <property type="entry name" value="Peptidase_C19"/>
</dbReference>
<keyword evidence="4" id="KW-0645">Protease</keyword>
<dbReference type="Gene3D" id="3.90.70.10">
    <property type="entry name" value="Cysteine proteinases"/>
    <property type="match status" value="1"/>
</dbReference>
<comment type="catalytic activity">
    <reaction evidence="1">
        <text>Thiol-dependent hydrolysis of ester, thioester, amide, peptide and isopeptide bonds formed by the C-terminal Gly of ubiquitin (a 76-residue protein attached to proteins as an intracellular targeting signal).</text>
        <dbReference type="EC" id="3.4.19.12"/>
    </reaction>
</comment>
<evidence type="ECO:0000256" key="2">
    <source>
        <dbReference type="ARBA" id="ARBA00009085"/>
    </source>
</evidence>
<dbReference type="Proteomes" id="UP001055712">
    <property type="component" value="Unassembled WGS sequence"/>
</dbReference>
<dbReference type="PANTHER" id="PTHR24006:SF644">
    <property type="entry name" value="UBIQUITIN CARBOXYL-TERMINAL HYDROLASE 7"/>
    <property type="match status" value="1"/>
</dbReference>
<dbReference type="PANTHER" id="PTHR24006">
    <property type="entry name" value="UBIQUITIN CARBOXYL-TERMINAL HYDROLASE"/>
    <property type="match status" value="1"/>
</dbReference>
<dbReference type="GO" id="GO:0016579">
    <property type="term" value="P:protein deubiquitination"/>
    <property type="evidence" value="ECO:0007669"/>
    <property type="project" value="InterPro"/>
</dbReference>
<evidence type="ECO:0000256" key="5">
    <source>
        <dbReference type="ARBA" id="ARBA00022786"/>
    </source>
</evidence>
<dbReference type="PROSITE" id="PS00973">
    <property type="entry name" value="USP_2"/>
    <property type="match status" value="1"/>
</dbReference>
<dbReference type="FunFam" id="3.90.70.10:FF:000044">
    <property type="entry name" value="Ubiquitin carboxyl-terminal hydrolase 13"/>
    <property type="match status" value="1"/>
</dbReference>
<evidence type="ECO:0000256" key="4">
    <source>
        <dbReference type="ARBA" id="ARBA00022670"/>
    </source>
</evidence>
<dbReference type="PROSITE" id="PS50144">
    <property type="entry name" value="MATH"/>
    <property type="match status" value="1"/>
</dbReference>
<dbReference type="GO" id="GO:0004843">
    <property type="term" value="F:cysteine-type deubiquitinase activity"/>
    <property type="evidence" value="ECO:0007669"/>
    <property type="project" value="UniProtKB-EC"/>
</dbReference>
<dbReference type="EMBL" id="SIDB01000005">
    <property type="protein sequence ID" value="KAI3432848.1"/>
    <property type="molecule type" value="Genomic_DNA"/>
</dbReference>
<dbReference type="Pfam" id="PF14533">
    <property type="entry name" value="USP7_C2"/>
    <property type="match status" value="1"/>
</dbReference>
<reference evidence="10" key="2">
    <citation type="submission" date="2020-11" db="EMBL/GenBank/DDBJ databases">
        <authorList>
            <person name="Cecchin M."/>
            <person name="Marcolungo L."/>
            <person name="Rossato M."/>
            <person name="Girolomoni L."/>
            <person name="Cosentino E."/>
            <person name="Cuine S."/>
            <person name="Li-Beisson Y."/>
            <person name="Delledonne M."/>
            <person name="Ballottari M."/>
        </authorList>
    </citation>
    <scope>NUCLEOTIDE SEQUENCE</scope>
    <source>
        <strain evidence="10">211/11P</strain>
        <tissue evidence="10">Whole cell</tissue>
    </source>
</reference>
<dbReference type="Pfam" id="PF22486">
    <property type="entry name" value="MATH_2"/>
    <property type="match status" value="1"/>
</dbReference>
<keyword evidence="7" id="KW-0788">Thiol protease</keyword>
<dbReference type="SUPFAM" id="SSF49599">
    <property type="entry name" value="TRAF domain-like"/>
    <property type="match status" value="1"/>
</dbReference>
<dbReference type="Gene3D" id="2.60.210.10">
    <property type="entry name" value="Apoptosis, Tumor Necrosis Factor Receptor Associated Protein 2, Chain A"/>
    <property type="match status" value="1"/>
</dbReference>
<dbReference type="InterPro" id="IPR018200">
    <property type="entry name" value="USP_CS"/>
</dbReference>
<dbReference type="AlphaFoldDB" id="A0A9D4YYK7"/>
<dbReference type="InterPro" id="IPR038765">
    <property type="entry name" value="Papain-like_cys_pep_sf"/>
</dbReference>
<dbReference type="GO" id="GO:0031647">
    <property type="term" value="P:regulation of protein stability"/>
    <property type="evidence" value="ECO:0007669"/>
    <property type="project" value="TreeGrafter"/>
</dbReference>
<sequence>MLNPEPTESETAQPMDLQVHEANENEPAVEMSDAAAAVNPLSGEYTWTLKNFSACSGKVLSEPFEIGGYSWQLLIFPTGNNRTDALALYLAVAEDDQSAFNLQRCAHFKLSLLSRVEGGDLVKDTQHTFISGETDWGFTSFVPLAELQDPSRGFLVDDTIRIKVFVEVRVPQDLTYDSRKETGFVGLKNQGATCYMNSLLQTLFNINQFRRAVYHMPTSEDADPETSMPLALQSVFYKLQFTNSPVSTKALTSSFGWNTADAFQQHDVQELNRILCDKLETKMKGTRVEGMINKLFEGHTLNYLECINVDYKSTRQESFMDVQLDVKDCRDIYASFDKYCEVEVLEGDNQYNAEKLGMQDARKGILFETFPPVLQLQLKRFEYDVMKDMMIKVNDRYEFYDTIDLDRGDGKYLSAGADRNVRNVYRLLAVLVHSGGVHGGHYYAYVRPDGAQWLKFDDERVDKADQQKAIEDNWGGDDERLPPGGFGNTFRLTKHANAYMLVYVRESEWEAVMCQVTLGDISAHVQARLKAEQLEKERRKKEKAEAHLYTLVRVSTDNDFAEQIGTSRFFDLVDHEKVKTFKMSRKAPFSELRQLVAKDMGVPAELQRFWKWAKRQNGTYRPSLPLVVESEDQPISTVKESAPLRNTRPGVMTTLNLFLETPLSPGSTLPTLRPKLDVMLFFKHYCPDVQPPSLHYVGRRLVPKDTKIKELHPLLCGLASQNKTQGLEIYEEVKFEPNVMVERLAPSVTLAAGQLEHGDILIFQRQLSQAELSAMQCPTAKEFMIFVRNCQPVTFKALDDLQGEAVIQIELLNTDSYDDVSRALATKLGLDHPLKLRLTGQNHLTKLPKPQAIRYRQFESLQDMLMAGSYNQASVMRPPQPSILWYEIIDLPLPDYENLLSFRVSYHNSKLEEVSQHDVRVSKAASIHDLLEELRPMLPAEAHGTCPLRLMEVYQWKIWQLFDPRDRVDTIGDNAWHLRVEVVPEEEVELELGDMLHVHCLQVAEEAGNQRALACADPFIMCLGPEETVGELRQRVQQKLDIPDEEFASSWKPILCTFGGAEALADDMVVVSRLNCQKLYGHHDRNCIGFVRENKNLRRTHAHLNSKLTAWQGQEKQLKIRG</sequence>
<dbReference type="Gene3D" id="3.10.20.90">
    <property type="entry name" value="Phosphatidylinositol 3-kinase Catalytic Subunit, Chain A, domain 1"/>
    <property type="match status" value="2"/>
</dbReference>
<keyword evidence="6" id="KW-0378">Hydrolase</keyword>
<evidence type="ECO:0000256" key="6">
    <source>
        <dbReference type="ARBA" id="ARBA00022801"/>
    </source>
</evidence>
<gene>
    <name evidence="10" type="ORF">D9Q98_010432</name>
</gene>
<dbReference type="GO" id="GO:0006508">
    <property type="term" value="P:proteolysis"/>
    <property type="evidence" value="ECO:0007669"/>
    <property type="project" value="UniProtKB-KW"/>
</dbReference>
<feature type="domain" description="USP" evidence="9">
    <location>
        <begin position="185"/>
        <end position="506"/>
    </location>
</feature>
<dbReference type="EC" id="3.4.19.12" evidence="3"/>
<evidence type="ECO:0000256" key="7">
    <source>
        <dbReference type="ARBA" id="ARBA00022807"/>
    </source>
</evidence>
<dbReference type="Pfam" id="PF00443">
    <property type="entry name" value="UCH"/>
    <property type="match status" value="1"/>
</dbReference>
<dbReference type="InterPro" id="IPR001394">
    <property type="entry name" value="Peptidase_C19_UCH"/>
</dbReference>
<dbReference type="PROSITE" id="PS00972">
    <property type="entry name" value="USP_1"/>
    <property type="match status" value="1"/>
</dbReference>
<evidence type="ECO:0000313" key="10">
    <source>
        <dbReference type="EMBL" id="KAI3432848.1"/>
    </source>
</evidence>
<evidence type="ECO:0000259" key="9">
    <source>
        <dbReference type="PROSITE" id="PS50235"/>
    </source>
</evidence>
<reference evidence="10" key="1">
    <citation type="journal article" date="2019" name="Plant J.">
        <title>Chlorella vulgaris genome assembly and annotation reveals the molecular basis for metabolic acclimation to high light conditions.</title>
        <authorList>
            <person name="Cecchin M."/>
            <person name="Marcolungo L."/>
            <person name="Rossato M."/>
            <person name="Girolomoni L."/>
            <person name="Cosentino E."/>
            <person name="Cuine S."/>
            <person name="Li-Beisson Y."/>
            <person name="Delledonne M."/>
            <person name="Ballottari M."/>
        </authorList>
    </citation>
    <scope>NUCLEOTIDE SEQUENCE</scope>
    <source>
        <strain evidence="10">211/11P</strain>
    </source>
</reference>
<dbReference type="InterPro" id="IPR008974">
    <property type="entry name" value="TRAF-like"/>
</dbReference>
<dbReference type="InterPro" id="IPR024729">
    <property type="entry name" value="USP7_ICP0-binding_dom"/>
</dbReference>
<keyword evidence="5" id="KW-0833">Ubl conjugation pathway</keyword>
<dbReference type="GO" id="GO:0005634">
    <property type="term" value="C:nucleus"/>
    <property type="evidence" value="ECO:0007669"/>
    <property type="project" value="TreeGrafter"/>
</dbReference>
<dbReference type="InterPro" id="IPR002083">
    <property type="entry name" value="MATH/TRAF_dom"/>
</dbReference>
<comment type="similarity">
    <text evidence="2">Belongs to the peptidase C19 family.</text>
</comment>
<dbReference type="CDD" id="cd02659">
    <property type="entry name" value="peptidase_C19C"/>
    <property type="match status" value="1"/>
</dbReference>
<keyword evidence="11" id="KW-1185">Reference proteome</keyword>
<dbReference type="InterPro" id="IPR028889">
    <property type="entry name" value="USP"/>
</dbReference>
<accession>A0A9D4YYK7</accession>
<name>A0A9D4YYK7_CHLVU</name>
<proteinExistence type="inferred from homology"/>